<proteinExistence type="predicted"/>
<keyword evidence="2" id="KW-1185">Reference proteome</keyword>
<reference evidence="1 2" key="1">
    <citation type="journal article" date="2018" name="Gigascience">
        <title>Genomes of trombidid mites reveal novel predicted allergens and laterally-transferred genes associated with secondary metabolism.</title>
        <authorList>
            <person name="Dong X."/>
            <person name="Chaisiri K."/>
            <person name="Xia D."/>
            <person name="Armstrong S.D."/>
            <person name="Fang Y."/>
            <person name="Donnelly M.J."/>
            <person name="Kadowaki T."/>
            <person name="McGarry J.W."/>
            <person name="Darby A.C."/>
            <person name="Makepeace B.L."/>
        </authorList>
    </citation>
    <scope>NUCLEOTIDE SEQUENCE [LARGE SCALE GENOMIC DNA]</scope>
    <source>
        <strain evidence="1">UoL-UT</strain>
    </source>
</reference>
<name>A0A443R6J2_9ACAR</name>
<accession>A0A443R6J2</accession>
<sequence>YSKLAKQVNFLSETGNTKDVKFSKWLAKN</sequence>
<dbReference type="AlphaFoldDB" id="A0A443R6J2"/>
<dbReference type="Proteomes" id="UP000288716">
    <property type="component" value="Unassembled WGS sequence"/>
</dbReference>
<comment type="caution">
    <text evidence="1">The sequence shown here is derived from an EMBL/GenBank/DDBJ whole genome shotgun (WGS) entry which is preliminary data.</text>
</comment>
<feature type="non-terminal residue" evidence="1">
    <location>
        <position position="29"/>
    </location>
</feature>
<feature type="non-terminal residue" evidence="1">
    <location>
        <position position="1"/>
    </location>
</feature>
<organism evidence="1 2">
    <name type="scientific">Leptotrombidium deliense</name>
    <dbReference type="NCBI Taxonomy" id="299467"/>
    <lineage>
        <taxon>Eukaryota</taxon>
        <taxon>Metazoa</taxon>
        <taxon>Ecdysozoa</taxon>
        <taxon>Arthropoda</taxon>
        <taxon>Chelicerata</taxon>
        <taxon>Arachnida</taxon>
        <taxon>Acari</taxon>
        <taxon>Acariformes</taxon>
        <taxon>Trombidiformes</taxon>
        <taxon>Prostigmata</taxon>
        <taxon>Anystina</taxon>
        <taxon>Parasitengona</taxon>
        <taxon>Trombiculoidea</taxon>
        <taxon>Trombiculidae</taxon>
        <taxon>Leptotrombidium</taxon>
    </lineage>
</organism>
<dbReference type="VEuPathDB" id="VectorBase:LDEU014075"/>
<evidence type="ECO:0000313" key="1">
    <source>
        <dbReference type="EMBL" id="RWS10871.1"/>
    </source>
</evidence>
<gene>
    <name evidence="1" type="ORF">B4U80_02394</name>
</gene>
<evidence type="ECO:0000313" key="2">
    <source>
        <dbReference type="Proteomes" id="UP000288716"/>
    </source>
</evidence>
<dbReference type="EMBL" id="NCKV01049444">
    <property type="protein sequence ID" value="RWS10871.1"/>
    <property type="molecule type" value="Genomic_DNA"/>
</dbReference>
<protein>
    <submittedName>
        <fullName evidence="1">Uncharacterized protein</fullName>
    </submittedName>
</protein>